<feature type="signal peptide" evidence="1">
    <location>
        <begin position="1"/>
        <end position="19"/>
    </location>
</feature>
<organism evidence="2 3">
    <name type="scientific">Novosphingobium arvoryzae</name>
    <dbReference type="NCBI Taxonomy" id="1256514"/>
    <lineage>
        <taxon>Bacteria</taxon>
        <taxon>Pseudomonadati</taxon>
        <taxon>Pseudomonadota</taxon>
        <taxon>Alphaproteobacteria</taxon>
        <taxon>Sphingomonadales</taxon>
        <taxon>Sphingomonadaceae</taxon>
        <taxon>Novosphingobium</taxon>
    </lineage>
</organism>
<dbReference type="AlphaFoldDB" id="A0A918RDE9"/>
<dbReference type="EMBL" id="BMZD01000002">
    <property type="protein sequence ID" value="GGZ91224.1"/>
    <property type="molecule type" value="Genomic_DNA"/>
</dbReference>
<dbReference type="Proteomes" id="UP000634139">
    <property type="component" value="Unassembled WGS sequence"/>
</dbReference>
<dbReference type="RefSeq" id="WP_189539143.1">
    <property type="nucleotide sequence ID" value="NZ_BMZD01000002.1"/>
</dbReference>
<accession>A0A918RDE9</accession>
<name>A0A918RDE9_9SPHN</name>
<evidence type="ECO:0000256" key="1">
    <source>
        <dbReference type="SAM" id="SignalP"/>
    </source>
</evidence>
<evidence type="ECO:0000313" key="3">
    <source>
        <dbReference type="Proteomes" id="UP000634139"/>
    </source>
</evidence>
<dbReference type="PROSITE" id="PS51257">
    <property type="entry name" value="PROKAR_LIPOPROTEIN"/>
    <property type="match status" value="1"/>
</dbReference>
<reference evidence="2" key="2">
    <citation type="submission" date="2020-09" db="EMBL/GenBank/DDBJ databases">
        <authorList>
            <person name="Sun Q."/>
            <person name="Kim S."/>
        </authorList>
    </citation>
    <scope>NUCLEOTIDE SEQUENCE</scope>
    <source>
        <strain evidence="2">KCTC 32422</strain>
    </source>
</reference>
<protein>
    <recommendedName>
        <fullName evidence="4">Lipoprotein</fullName>
    </recommendedName>
</protein>
<keyword evidence="3" id="KW-1185">Reference proteome</keyword>
<keyword evidence="1" id="KW-0732">Signal</keyword>
<proteinExistence type="predicted"/>
<gene>
    <name evidence="2" type="ORF">GCM10011617_07980</name>
</gene>
<evidence type="ECO:0000313" key="2">
    <source>
        <dbReference type="EMBL" id="GGZ91224.1"/>
    </source>
</evidence>
<evidence type="ECO:0008006" key="4">
    <source>
        <dbReference type="Google" id="ProtNLM"/>
    </source>
</evidence>
<reference evidence="2" key="1">
    <citation type="journal article" date="2014" name="Int. J. Syst. Evol. Microbiol.">
        <title>Complete genome sequence of Corynebacterium casei LMG S-19264T (=DSM 44701T), isolated from a smear-ripened cheese.</title>
        <authorList>
            <consortium name="US DOE Joint Genome Institute (JGI-PGF)"/>
            <person name="Walter F."/>
            <person name="Albersmeier A."/>
            <person name="Kalinowski J."/>
            <person name="Ruckert C."/>
        </authorList>
    </citation>
    <scope>NUCLEOTIDE SEQUENCE</scope>
    <source>
        <strain evidence="2">KCTC 32422</strain>
    </source>
</reference>
<feature type="chain" id="PRO_5038031397" description="Lipoprotein" evidence="1">
    <location>
        <begin position="20"/>
        <end position="117"/>
    </location>
</feature>
<comment type="caution">
    <text evidence="2">The sequence shown here is derived from an EMBL/GenBank/DDBJ whole genome shotgun (WGS) entry which is preliminary data.</text>
</comment>
<sequence>MRRSAAILLALAASACGQAGGDELLPKGETVLCSLGGARDFKAECQLDRSVVEGAQVFIVRHPDGAFRRLEVSEDGQNLLAADGADQTQSALKEGRYEVILGPDRYVIPAEADAAAQ</sequence>